<accession>W2UIY6</accession>
<dbReference type="SUPFAM" id="SSF49265">
    <property type="entry name" value="Fibronectin type III"/>
    <property type="match status" value="1"/>
</dbReference>
<dbReference type="InterPro" id="IPR036116">
    <property type="entry name" value="FN3_sf"/>
</dbReference>
<name>W2UIY6_9FLAO</name>
<dbReference type="InterPro" id="IPR013783">
    <property type="entry name" value="Ig-like_fold"/>
</dbReference>
<comment type="caution">
    <text evidence="3">The sequence shown here is derived from an EMBL/GenBank/DDBJ whole genome shotgun (WGS) entry which is preliminary data.</text>
</comment>
<reference evidence="3 4" key="2">
    <citation type="journal article" date="2016" name="Genome Announc.">
        <title>Draft Genome Sequence of Zhouia amylolytica AD3, Isolated from Tidal Flat Sediment.</title>
        <authorList>
            <person name="Jia B."/>
            <person name="Jin H.M."/>
            <person name="Lee H.J."/>
            <person name="Jeon C.O."/>
        </authorList>
    </citation>
    <scope>NUCLEOTIDE SEQUENCE [LARGE SCALE GENOMIC DNA]</scope>
    <source>
        <strain evidence="3 4">AD3</strain>
    </source>
</reference>
<evidence type="ECO:0000259" key="2">
    <source>
        <dbReference type="PROSITE" id="PS50022"/>
    </source>
</evidence>
<dbReference type="RefSeq" id="WP_051413631.1">
    <property type="nucleotide sequence ID" value="NZ_AYXY01000031.1"/>
</dbReference>
<dbReference type="InterPro" id="IPR032527">
    <property type="entry name" value="DUF4959"/>
</dbReference>
<dbReference type="InterPro" id="IPR033431">
    <property type="entry name" value="DUF5126"/>
</dbReference>
<dbReference type="SMART" id="SM00231">
    <property type="entry name" value="FA58C"/>
    <property type="match status" value="1"/>
</dbReference>
<dbReference type="InterPro" id="IPR000421">
    <property type="entry name" value="FA58C"/>
</dbReference>
<dbReference type="EMBL" id="AYXY01000031">
    <property type="protein sequence ID" value="ETN93899.1"/>
    <property type="molecule type" value="Genomic_DNA"/>
</dbReference>
<dbReference type="STRING" id="376730.SAMN04487906_0017"/>
<dbReference type="Proteomes" id="UP000018850">
    <property type="component" value="Unassembled WGS sequence"/>
</dbReference>
<dbReference type="Pfam" id="PF16323">
    <property type="entry name" value="DUF4959"/>
    <property type="match status" value="1"/>
</dbReference>
<evidence type="ECO:0000313" key="4">
    <source>
        <dbReference type="Proteomes" id="UP000018850"/>
    </source>
</evidence>
<dbReference type="PROSITE" id="PS50022">
    <property type="entry name" value="FA58C_3"/>
    <property type="match status" value="1"/>
</dbReference>
<organism evidence="3 4">
    <name type="scientific">Zhouia amylolytica AD3</name>
    <dbReference type="NCBI Taxonomy" id="1286632"/>
    <lineage>
        <taxon>Bacteria</taxon>
        <taxon>Pseudomonadati</taxon>
        <taxon>Bacteroidota</taxon>
        <taxon>Flavobacteriia</taxon>
        <taxon>Flavobacteriales</taxon>
        <taxon>Flavobacteriaceae</taxon>
        <taxon>Zhouia</taxon>
    </lineage>
</organism>
<dbReference type="SUPFAM" id="SSF49785">
    <property type="entry name" value="Galactose-binding domain-like"/>
    <property type="match status" value="1"/>
</dbReference>
<dbReference type="AlphaFoldDB" id="W2UIY6"/>
<reference evidence="4" key="1">
    <citation type="submission" date="2013-11" db="EMBL/GenBank/DDBJ databases">
        <title>Draft genome sequence from a member of Zhouia, isolated tidal flat.</title>
        <authorList>
            <person name="Jin H."/>
            <person name="Jeon C.O."/>
        </authorList>
    </citation>
    <scope>NUCLEOTIDE SEQUENCE [LARGE SCALE GENOMIC DNA]</scope>
    <source>
        <strain evidence="4">AD3</strain>
    </source>
</reference>
<proteinExistence type="predicted"/>
<dbReference type="Gene3D" id="2.60.120.260">
    <property type="entry name" value="Galactose-binding domain-like"/>
    <property type="match status" value="1"/>
</dbReference>
<evidence type="ECO:0000256" key="1">
    <source>
        <dbReference type="SAM" id="SignalP"/>
    </source>
</evidence>
<keyword evidence="1" id="KW-0732">Signal</keyword>
<dbReference type="Gene3D" id="2.60.40.10">
    <property type="entry name" value="Immunoglobulins"/>
    <property type="match status" value="1"/>
</dbReference>
<keyword evidence="4" id="KW-1185">Reference proteome</keyword>
<dbReference type="InterPro" id="IPR008979">
    <property type="entry name" value="Galactose-bd-like_sf"/>
</dbReference>
<dbReference type="PROSITE" id="PS51257">
    <property type="entry name" value="PROKAR_LIPOPROTEIN"/>
    <property type="match status" value="1"/>
</dbReference>
<dbReference type="Pfam" id="PF17166">
    <property type="entry name" value="DUF5126"/>
    <property type="match status" value="1"/>
</dbReference>
<dbReference type="Pfam" id="PF00754">
    <property type="entry name" value="F5_F8_type_C"/>
    <property type="match status" value="1"/>
</dbReference>
<gene>
    <name evidence="3" type="ORF">P278_33090</name>
</gene>
<feature type="chain" id="PRO_5004827260" description="F5/8 type C domain-containing protein" evidence="1">
    <location>
        <begin position="20"/>
        <end position="356"/>
    </location>
</feature>
<feature type="domain" description="F5/8 type C" evidence="2">
    <location>
        <begin position="209"/>
        <end position="356"/>
    </location>
</feature>
<sequence length="356" mass="39535">MKKLYGLLIVCLTALTFTACDEDNDVVILEAPGNITVEAGYGEAIFTWSFPDDQNVEFVRVDYLDDDGIPQHQKFSEYNDAATISGLSERAYEFKVAASDKHGNLSEPTTLNVTPNKPPYMFVANTLAANPDFGSVIVTWENLTEKEVGVNIKYVDVDGLPQIFVANSSEVDGEAVLSGLSNEEQTFEVYVTSQNGIKSPSQFFELAPYSETKFDKSDWEIVDFSSQEAGGEGPVNGYATAAIDGDVNTFWHSAWSTGSPSYPHWITADMKEVKVVSRVVLFTRNNDSRGMTKFTIEGSLDNTTWEMIGEFDFDNTDFSGQSYRLSSNPEMRYIRMTAIEGPNNFTFLAELDVYGE</sequence>
<protein>
    <recommendedName>
        <fullName evidence="2">F5/8 type C domain-containing protein</fullName>
    </recommendedName>
</protein>
<feature type="signal peptide" evidence="1">
    <location>
        <begin position="1"/>
        <end position="19"/>
    </location>
</feature>
<dbReference type="eggNOG" id="COG4932">
    <property type="taxonomic scope" value="Bacteria"/>
</dbReference>
<evidence type="ECO:0000313" key="3">
    <source>
        <dbReference type="EMBL" id="ETN93899.1"/>
    </source>
</evidence>